<dbReference type="InterPro" id="IPR009242">
    <property type="entry name" value="DUF896"/>
</dbReference>
<dbReference type="Proteomes" id="UP000260649">
    <property type="component" value="Unassembled WGS sequence"/>
</dbReference>
<dbReference type="AlphaFoldDB" id="A0A3E2B1Y0"/>
<proteinExistence type="inferred from homology"/>
<gene>
    <name evidence="3" type="ORF">DV520_09690</name>
</gene>
<dbReference type="RefSeq" id="WP_117142582.1">
    <property type="nucleotide sequence ID" value="NZ_CAKXKJ010000011.1"/>
</dbReference>
<dbReference type="Pfam" id="PF05979">
    <property type="entry name" value="DUF896"/>
    <property type="match status" value="1"/>
</dbReference>
<dbReference type="OrthoDB" id="390105at2"/>
<comment type="similarity">
    <text evidence="2">Belongs to the UPF0291 family.</text>
</comment>
<sequence>MTEERIARLNELARKSKTIGLTEEEKQEQALLRQEYLAAIRQSLEAQLDNVYIVEKDGTQTKLKKKEQGPLS</sequence>
<keyword evidence="4" id="KW-1185">Reference proteome</keyword>
<comment type="subcellular location">
    <subcellularLocation>
        <location evidence="2">Cytoplasm</location>
    </subcellularLocation>
</comment>
<organism evidence="3 4">
    <name type="scientific">Evtepia gabavorous</name>
    <dbReference type="NCBI Taxonomy" id="2211183"/>
    <lineage>
        <taxon>Bacteria</taxon>
        <taxon>Bacillati</taxon>
        <taxon>Bacillota</taxon>
        <taxon>Clostridia</taxon>
        <taxon>Eubacteriales</taxon>
        <taxon>Evtepia</taxon>
    </lineage>
</organism>
<reference evidence="3 4" key="1">
    <citation type="submission" date="2018-07" db="EMBL/GenBank/DDBJ databases">
        <title>GABA Modulating Bacteria of the Human Gut Microbiota.</title>
        <authorList>
            <person name="Strandwitz P."/>
            <person name="Kim K.H."/>
            <person name="Terekhova D."/>
            <person name="Liu J.K."/>
            <person name="Sharma A."/>
            <person name="Levering J."/>
            <person name="Mcdonald D."/>
            <person name="Dietrich D."/>
            <person name="Ramadhar T.R."/>
            <person name="Lekbua A."/>
            <person name="Mroue N."/>
            <person name="Liston C."/>
            <person name="Stewart E.J."/>
            <person name="Dubin M.J."/>
            <person name="Zengler K."/>
            <person name="Knight R."/>
            <person name="Gilbert J.A."/>
            <person name="Clardy J."/>
            <person name="Lewis K."/>
        </authorList>
    </citation>
    <scope>NUCLEOTIDE SEQUENCE [LARGE SCALE GENOMIC DNA]</scope>
    <source>
        <strain evidence="3 4">KLE1738</strain>
    </source>
</reference>
<dbReference type="GeneID" id="97996005"/>
<evidence type="ECO:0000256" key="1">
    <source>
        <dbReference type="ARBA" id="ARBA00022490"/>
    </source>
</evidence>
<comment type="caution">
    <text evidence="3">The sequence shown here is derived from an EMBL/GenBank/DDBJ whole genome shotgun (WGS) entry which is preliminary data.</text>
</comment>
<dbReference type="PANTHER" id="PTHR37300:SF1">
    <property type="entry name" value="UPF0291 PROTEIN YNZC"/>
    <property type="match status" value="1"/>
</dbReference>
<keyword evidence="1 2" id="KW-0963">Cytoplasm</keyword>
<dbReference type="PANTHER" id="PTHR37300">
    <property type="entry name" value="UPF0291 PROTEIN CBO2609/CLC_2481"/>
    <property type="match status" value="1"/>
</dbReference>
<protein>
    <recommendedName>
        <fullName evidence="2">UPF0291 protein DV520_09690</fullName>
    </recommendedName>
</protein>
<name>A0A3E2B1Y0_9FIRM</name>
<evidence type="ECO:0000313" key="4">
    <source>
        <dbReference type="Proteomes" id="UP000260649"/>
    </source>
</evidence>
<dbReference type="HAMAP" id="MF_01103">
    <property type="entry name" value="UPF0291"/>
    <property type="match status" value="1"/>
</dbReference>
<dbReference type="Gene3D" id="1.10.287.540">
    <property type="entry name" value="Helix hairpin bin"/>
    <property type="match status" value="1"/>
</dbReference>
<dbReference type="SUPFAM" id="SSF158221">
    <property type="entry name" value="YnzC-like"/>
    <property type="match status" value="1"/>
</dbReference>
<dbReference type="EMBL" id="QQRQ01000019">
    <property type="protein sequence ID" value="RFT06005.1"/>
    <property type="molecule type" value="Genomic_DNA"/>
</dbReference>
<evidence type="ECO:0000256" key="2">
    <source>
        <dbReference type="HAMAP-Rule" id="MF_01103"/>
    </source>
</evidence>
<evidence type="ECO:0000313" key="3">
    <source>
        <dbReference type="EMBL" id="RFT06005.1"/>
    </source>
</evidence>
<accession>A0A3E2B1Y0</accession>
<dbReference type="GO" id="GO:0005737">
    <property type="term" value="C:cytoplasm"/>
    <property type="evidence" value="ECO:0007669"/>
    <property type="project" value="UniProtKB-SubCell"/>
</dbReference>